<evidence type="ECO:0000313" key="1">
    <source>
        <dbReference type="EMBL" id="TDR05961.1"/>
    </source>
</evidence>
<proteinExistence type="predicted"/>
<dbReference type="Proteomes" id="UP000295729">
    <property type="component" value="Unassembled WGS sequence"/>
</dbReference>
<accession>A0A4R6WXM5</accession>
<evidence type="ECO:0000313" key="2">
    <source>
        <dbReference type="Proteomes" id="UP000295729"/>
    </source>
</evidence>
<protein>
    <recommendedName>
        <fullName evidence="3">Lipoprotein</fullName>
    </recommendedName>
</protein>
<dbReference type="PROSITE" id="PS51257">
    <property type="entry name" value="PROKAR_LIPOPROTEIN"/>
    <property type="match status" value="1"/>
</dbReference>
<dbReference type="RefSeq" id="WP_162847616.1">
    <property type="nucleotide sequence ID" value="NZ_SNZA01000007.1"/>
</dbReference>
<organism evidence="1 2">
    <name type="scientific">Marinomonas communis</name>
    <dbReference type="NCBI Taxonomy" id="28254"/>
    <lineage>
        <taxon>Bacteria</taxon>
        <taxon>Pseudomonadati</taxon>
        <taxon>Pseudomonadota</taxon>
        <taxon>Gammaproteobacteria</taxon>
        <taxon>Oceanospirillales</taxon>
        <taxon>Oceanospirillaceae</taxon>
        <taxon>Marinomonas</taxon>
    </lineage>
</organism>
<dbReference type="EMBL" id="SNZA01000007">
    <property type="protein sequence ID" value="TDR05961.1"/>
    <property type="molecule type" value="Genomic_DNA"/>
</dbReference>
<sequence>MRVLVSLMLLVGLSGCTSNVVMSGRQVSNIDPDAIITPESRIKVENMEVGDPLTNKRYIENVIQAFHSRGYHNIGANLTKPDVIARFSLTNQQQVKKVEQPIYRERVTGHTTSCYSTGADKHRCDTNVYTMPHLVGYETLEQSVLEAKMTLKLIDTQNHLLLQSTSFVTHPTCSRWKLYEFLVQHSIAQLDFKHPMDKPFNVEMPEDYQCSDGN</sequence>
<gene>
    <name evidence="1" type="ORF">C8D85_3498</name>
</gene>
<dbReference type="AlphaFoldDB" id="A0A4R6WXM5"/>
<evidence type="ECO:0008006" key="3">
    <source>
        <dbReference type="Google" id="ProtNLM"/>
    </source>
</evidence>
<name>A0A4R6WXM5_9GAMM</name>
<comment type="caution">
    <text evidence="1">The sequence shown here is derived from an EMBL/GenBank/DDBJ whole genome shotgun (WGS) entry which is preliminary data.</text>
</comment>
<reference evidence="1 2" key="1">
    <citation type="submission" date="2019-03" db="EMBL/GenBank/DDBJ databases">
        <title>Genomic Encyclopedia of Type Strains, Phase IV (KMG-IV): sequencing the most valuable type-strain genomes for metagenomic binning, comparative biology and taxonomic classification.</title>
        <authorList>
            <person name="Goeker M."/>
        </authorList>
    </citation>
    <scope>NUCLEOTIDE SEQUENCE [LARGE SCALE GENOMIC DNA]</scope>
    <source>
        <strain evidence="1 2">DSM 5604</strain>
    </source>
</reference>
<keyword evidence="2" id="KW-1185">Reference proteome</keyword>